<gene>
    <name evidence="2" type="ORF">F0344_30540</name>
</gene>
<dbReference type="KEGG" id="sfiy:F0344_30540"/>
<feature type="compositionally biased region" description="Polar residues" evidence="1">
    <location>
        <begin position="372"/>
        <end position="387"/>
    </location>
</feature>
<evidence type="ECO:0000313" key="3">
    <source>
        <dbReference type="Proteomes" id="UP000515307"/>
    </source>
</evidence>
<evidence type="ECO:0000256" key="1">
    <source>
        <dbReference type="SAM" id="MobiDB-lite"/>
    </source>
</evidence>
<dbReference type="AlphaFoldDB" id="A0A7G7BSQ4"/>
<name>A0A7G7BSQ4_9ACTN</name>
<organism evidence="2 3">
    <name type="scientific">Streptomyces finlayi</name>
    <dbReference type="NCBI Taxonomy" id="67296"/>
    <lineage>
        <taxon>Bacteria</taxon>
        <taxon>Bacillati</taxon>
        <taxon>Actinomycetota</taxon>
        <taxon>Actinomycetes</taxon>
        <taxon>Kitasatosporales</taxon>
        <taxon>Streptomycetaceae</taxon>
        <taxon>Streptomyces</taxon>
    </lineage>
</organism>
<dbReference type="RefSeq" id="WP_185301822.1">
    <property type="nucleotide sequence ID" value="NZ_CP045702.1"/>
</dbReference>
<keyword evidence="3" id="KW-1185">Reference proteome</keyword>
<proteinExistence type="predicted"/>
<accession>A0A7G7BSQ4</accession>
<feature type="region of interest" description="Disordered" evidence="1">
    <location>
        <begin position="367"/>
        <end position="388"/>
    </location>
</feature>
<evidence type="ECO:0000313" key="2">
    <source>
        <dbReference type="EMBL" id="QNE78369.1"/>
    </source>
</evidence>
<reference evidence="3" key="1">
    <citation type="submission" date="2019-10" db="EMBL/GenBank/DDBJ databases">
        <title>Antimicrobial potential of Antarctic Bacteria.</title>
        <authorList>
            <person name="Benaud N."/>
            <person name="Edwards R.J."/>
            <person name="Ferrari B.C."/>
        </authorList>
    </citation>
    <scope>NUCLEOTIDE SEQUENCE [LARGE SCALE GENOMIC DNA]</scope>
    <source>
        <strain evidence="3">NBSH44</strain>
    </source>
</reference>
<protein>
    <submittedName>
        <fullName evidence="2">Uncharacterized protein</fullName>
    </submittedName>
</protein>
<dbReference type="EMBL" id="CP045702">
    <property type="protein sequence ID" value="QNE78369.1"/>
    <property type="molecule type" value="Genomic_DNA"/>
</dbReference>
<dbReference type="Proteomes" id="UP000515307">
    <property type="component" value="Chromosome"/>
</dbReference>
<sequence>MPTMLIDEPLGLTCVFSDGSRADYLLDELPNPHLARDLAIGLVDLIHPHGTADSEGTVNFYVQSLRSMVCTLAAQGFTGGAAHLRRGQLAEFWMPGPPRLEAMTRSVLEGYAQSGGTLGEGVLELAAGRHFNIQPFRQVLPPYPEEEWRRLTEVCRTLADDSYAAHRGALADAADGRHPLEGGWQPGNLRWLLARVGPVSIGEFGQCLGISAAVVHNRGGFHDATRAVFPHLDVLIAYRLLFGIYSGIVPDGIADLVLEDIDWAGDSTVLLSYIKRRTAAESLTLPRRAVRLLEQWLAHSALLRTFVTPEERRKLWVGVSRAGGDRRVCRIDRVAVQRWAVRHAVVGNDGLPLKIHRSRIRTTHEAMRDKSTWSGSGRATIDPNHTPSVEGDHYLTATTPAQQHAVERVIEDAQHDLLRRAHPPTVITDEEAAALADGYPQLVADLNLDDAVIAELVGGQRDVFTAACGDQLSGLHGPKGKPCPARPWVCLLCPLAVFAPRHAGNLLRLKAFFSRQWQQMPAAHFMAVFGPYATRIQQVLDRFDPAVIAAAAHHVEDQDDELPLRPEEITA</sequence>